<evidence type="ECO:0000256" key="1">
    <source>
        <dbReference type="SAM" id="SignalP"/>
    </source>
</evidence>
<dbReference type="EMBL" id="JACOGC010000002">
    <property type="protein sequence ID" value="MBC3884893.1"/>
    <property type="molecule type" value="Genomic_DNA"/>
</dbReference>
<protein>
    <submittedName>
        <fullName evidence="2">Uncharacterized protein</fullName>
    </submittedName>
</protein>
<sequence length="140" mass="15352">MTALLLLLLAAVASAQQPENVPGNPVFSHPLKLRGYLGDVPVLMYLRPKTEDVDSVEGHYRVQPHKAQHLSGKPVLLAGEVSGNRLSMEESDDGKEVSGQWDGELQDGVIRGVWLSADERVQRHFELHLISVSGLQPAKK</sequence>
<reference evidence="2 3" key="1">
    <citation type="submission" date="2020-08" db="EMBL/GenBank/DDBJ databases">
        <title>Novel species isolated from subtropical streams in China.</title>
        <authorList>
            <person name="Lu H."/>
        </authorList>
    </citation>
    <scope>NUCLEOTIDE SEQUENCE [LARGE SCALE GENOMIC DNA]</scope>
    <source>
        <strain evidence="2 3">FT31W</strain>
    </source>
</reference>
<gene>
    <name evidence="2" type="ORF">H8K27_07125</name>
</gene>
<name>A0ABR6YM55_9BURK</name>
<dbReference type="Proteomes" id="UP000613113">
    <property type="component" value="Unassembled WGS sequence"/>
</dbReference>
<proteinExistence type="predicted"/>
<keyword evidence="1" id="KW-0732">Signal</keyword>
<comment type="caution">
    <text evidence="2">The sequence shown here is derived from an EMBL/GenBank/DDBJ whole genome shotgun (WGS) entry which is preliminary data.</text>
</comment>
<accession>A0ABR6YM55</accession>
<feature type="signal peptide" evidence="1">
    <location>
        <begin position="1"/>
        <end position="15"/>
    </location>
</feature>
<evidence type="ECO:0000313" key="3">
    <source>
        <dbReference type="Proteomes" id="UP000613113"/>
    </source>
</evidence>
<evidence type="ECO:0000313" key="2">
    <source>
        <dbReference type="EMBL" id="MBC3884893.1"/>
    </source>
</evidence>
<dbReference type="RefSeq" id="WP_186862461.1">
    <property type="nucleotide sequence ID" value="NZ_JACOGC010000002.1"/>
</dbReference>
<feature type="chain" id="PRO_5046817788" evidence="1">
    <location>
        <begin position="16"/>
        <end position="140"/>
    </location>
</feature>
<keyword evidence="3" id="KW-1185">Reference proteome</keyword>
<organism evidence="2 3">
    <name type="scientific">Undibacterium griseum</name>
    <dbReference type="NCBI Taxonomy" id="2762295"/>
    <lineage>
        <taxon>Bacteria</taxon>
        <taxon>Pseudomonadati</taxon>
        <taxon>Pseudomonadota</taxon>
        <taxon>Betaproteobacteria</taxon>
        <taxon>Burkholderiales</taxon>
        <taxon>Oxalobacteraceae</taxon>
        <taxon>Undibacterium</taxon>
    </lineage>
</organism>